<comment type="subcellular location">
    <subcellularLocation>
        <location evidence="2 16">Nucleus</location>
    </subcellularLocation>
</comment>
<evidence type="ECO:0000256" key="10">
    <source>
        <dbReference type="ARBA" id="ARBA00022786"/>
    </source>
</evidence>
<dbReference type="PROSITE" id="PS50089">
    <property type="entry name" value="ZF_RING_2"/>
    <property type="match status" value="1"/>
</dbReference>
<dbReference type="EC" id="2.3.2.27" evidence="4 16"/>
<evidence type="ECO:0000256" key="3">
    <source>
        <dbReference type="ARBA" id="ARBA00010258"/>
    </source>
</evidence>
<feature type="domain" description="RING-type" evidence="18">
    <location>
        <begin position="186"/>
        <end position="229"/>
    </location>
</feature>
<feature type="region of interest" description="Disordered" evidence="17">
    <location>
        <begin position="249"/>
        <end position="269"/>
    </location>
</feature>
<gene>
    <name evidence="19" type="ORF">BG006_010671</name>
</gene>
<comment type="subunit">
    <text evidence="16">Component of the Smc5-Smc6 complex.</text>
</comment>
<keyword evidence="9 15" id="KW-0863">Zinc-finger</keyword>
<dbReference type="InterPro" id="IPR011513">
    <property type="entry name" value="Nse1"/>
</dbReference>
<dbReference type="InterPro" id="IPR036388">
    <property type="entry name" value="WH-like_DNA-bd_sf"/>
</dbReference>
<dbReference type="GO" id="GO:0008270">
    <property type="term" value="F:zinc ion binding"/>
    <property type="evidence" value="ECO:0007669"/>
    <property type="project" value="UniProtKB-KW"/>
</dbReference>
<evidence type="ECO:0000256" key="7">
    <source>
        <dbReference type="ARBA" id="ARBA00022723"/>
    </source>
</evidence>
<comment type="catalytic activity">
    <reaction evidence="1 16">
        <text>S-ubiquitinyl-[E2 ubiquitin-conjugating enzyme]-L-cysteine + [acceptor protein]-L-lysine = [E2 ubiquitin-conjugating enzyme]-L-cysteine + N(6)-ubiquitinyl-[acceptor protein]-L-lysine.</text>
        <dbReference type="EC" id="2.3.2.27"/>
    </reaction>
</comment>
<feature type="region of interest" description="Disordered" evidence="17">
    <location>
        <begin position="335"/>
        <end position="398"/>
    </location>
</feature>
<accession>A0A9P5SSU9</accession>
<evidence type="ECO:0000256" key="8">
    <source>
        <dbReference type="ARBA" id="ARBA00022763"/>
    </source>
</evidence>
<feature type="compositionally biased region" description="Basic and acidic residues" evidence="17">
    <location>
        <begin position="373"/>
        <end position="384"/>
    </location>
</feature>
<keyword evidence="20" id="KW-1185">Reference proteome</keyword>
<keyword evidence="6 16" id="KW-0808">Transferase</keyword>
<feature type="compositionally biased region" description="Low complexity" evidence="17">
    <location>
        <begin position="386"/>
        <end position="398"/>
    </location>
</feature>
<dbReference type="Gene3D" id="1.10.10.10">
    <property type="entry name" value="Winged helix-like DNA-binding domain superfamily/Winged helix DNA-binding domain"/>
    <property type="match status" value="1"/>
</dbReference>
<evidence type="ECO:0000256" key="13">
    <source>
        <dbReference type="ARBA" id="ARBA00023204"/>
    </source>
</evidence>
<dbReference type="EMBL" id="JAAAUY010000086">
    <property type="protein sequence ID" value="KAF9335781.1"/>
    <property type="molecule type" value="Genomic_DNA"/>
</dbReference>
<keyword evidence="14 16" id="KW-0539">Nucleus</keyword>
<dbReference type="AlphaFoldDB" id="A0A9P5SSU9"/>
<proteinExistence type="inferred from homology"/>
<evidence type="ECO:0000256" key="14">
    <source>
        <dbReference type="ARBA" id="ARBA00023242"/>
    </source>
</evidence>
<evidence type="ECO:0000313" key="20">
    <source>
        <dbReference type="Proteomes" id="UP000696485"/>
    </source>
</evidence>
<evidence type="ECO:0000256" key="15">
    <source>
        <dbReference type="PROSITE-ProRule" id="PRU00175"/>
    </source>
</evidence>
<evidence type="ECO:0000256" key="4">
    <source>
        <dbReference type="ARBA" id="ARBA00012483"/>
    </source>
</evidence>
<comment type="similarity">
    <text evidence="3 16">Belongs to the NSE1 family.</text>
</comment>
<keyword evidence="10 16" id="KW-0833">Ubl conjugation pathway</keyword>
<comment type="caution">
    <text evidence="19">The sequence shown here is derived from an EMBL/GenBank/DDBJ whole genome shotgun (WGS) entry which is preliminary data.</text>
</comment>
<keyword evidence="11 16" id="KW-0862">Zinc</keyword>
<evidence type="ECO:0000256" key="16">
    <source>
        <dbReference type="RuleBase" id="RU368018"/>
    </source>
</evidence>
<dbReference type="Pfam" id="PF07574">
    <property type="entry name" value="SMC_Nse1"/>
    <property type="match status" value="1"/>
</dbReference>
<keyword evidence="7 16" id="KW-0479">Metal-binding</keyword>
<keyword evidence="13 16" id="KW-0234">DNA repair</keyword>
<dbReference type="PANTHER" id="PTHR20973">
    <property type="entry name" value="NON-SMC ELEMENT 1-RELATED"/>
    <property type="match status" value="1"/>
</dbReference>
<protein>
    <recommendedName>
        <fullName evidence="5 16">Non-structural maintenance of chromosomes element 1 homolog</fullName>
        <ecNumber evidence="4 16">2.3.2.27</ecNumber>
    </recommendedName>
</protein>
<dbReference type="Gene3D" id="3.90.1150.220">
    <property type="match status" value="1"/>
</dbReference>
<evidence type="ECO:0000256" key="11">
    <source>
        <dbReference type="ARBA" id="ARBA00022833"/>
    </source>
</evidence>
<dbReference type="GO" id="GO:0030915">
    <property type="term" value="C:Smc5-Smc6 complex"/>
    <property type="evidence" value="ECO:0007669"/>
    <property type="project" value="UniProtKB-UniRule"/>
</dbReference>
<evidence type="ECO:0000256" key="17">
    <source>
        <dbReference type="SAM" id="MobiDB-lite"/>
    </source>
</evidence>
<keyword evidence="12 16" id="KW-0233">DNA recombination</keyword>
<evidence type="ECO:0000256" key="5">
    <source>
        <dbReference type="ARBA" id="ARBA00019422"/>
    </source>
</evidence>
<dbReference type="Pfam" id="PF08746">
    <property type="entry name" value="zf-RING-like"/>
    <property type="match status" value="1"/>
</dbReference>
<evidence type="ECO:0000256" key="12">
    <source>
        <dbReference type="ARBA" id="ARBA00023172"/>
    </source>
</evidence>
<evidence type="ECO:0000259" key="18">
    <source>
        <dbReference type="PROSITE" id="PS50089"/>
    </source>
</evidence>
<dbReference type="GO" id="GO:0000724">
    <property type="term" value="P:double-strand break repair via homologous recombination"/>
    <property type="evidence" value="ECO:0007669"/>
    <property type="project" value="TreeGrafter"/>
</dbReference>
<dbReference type="PANTHER" id="PTHR20973:SF0">
    <property type="entry name" value="NON-STRUCTURAL MAINTENANCE OF CHROMOSOMES ELEMENT 1 HOMOLOG"/>
    <property type="match status" value="1"/>
</dbReference>
<comment type="function">
    <text evidence="16">Acts in a DNA repair pathway for removal of UV-induced DNA damage that is distinct from classical nucleotide excision repair and in repair of ionizing radiation damage. Functions in homologous recombination repair of DNA double strand breaks and in recovery of stalled replication forks.</text>
</comment>
<dbReference type="SUPFAM" id="SSF57850">
    <property type="entry name" value="RING/U-box"/>
    <property type="match status" value="1"/>
</dbReference>
<dbReference type="GO" id="GO:0061630">
    <property type="term" value="F:ubiquitin protein ligase activity"/>
    <property type="evidence" value="ECO:0007669"/>
    <property type="project" value="UniProtKB-EC"/>
</dbReference>
<evidence type="ECO:0000256" key="9">
    <source>
        <dbReference type="ARBA" id="ARBA00022771"/>
    </source>
</evidence>
<evidence type="ECO:0000256" key="1">
    <source>
        <dbReference type="ARBA" id="ARBA00000900"/>
    </source>
</evidence>
<name>A0A9P5SSU9_9FUNG</name>
<evidence type="ECO:0000256" key="6">
    <source>
        <dbReference type="ARBA" id="ARBA00022679"/>
    </source>
</evidence>
<reference evidence="19" key="1">
    <citation type="journal article" date="2020" name="Fungal Divers.">
        <title>Resolving the Mortierellaceae phylogeny through synthesis of multi-gene phylogenetics and phylogenomics.</title>
        <authorList>
            <person name="Vandepol N."/>
            <person name="Liber J."/>
            <person name="Desiro A."/>
            <person name="Na H."/>
            <person name="Kennedy M."/>
            <person name="Barry K."/>
            <person name="Grigoriev I.V."/>
            <person name="Miller A.N."/>
            <person name="O'Donnell K."/>
            <person name="Stajich J.E."/>
            <person name="Bonito G."/>
        </authorList>
    </citation>
    <scope>NUCLEOTIDE SEQUENCE</scope>
    <source>
        <strain evidence="19">NVP1</strain>
    </source>
</reference>
<dbReference type="InterPro" id="IPR001841">
    <property type="entry name" value="Znf_RING"/>
</dbReference>
<organism evidence="19 20">
    <name type="scientific">Podila minutissima</name>
    <dbReference type="NCBI Taxonomy" id="64525"/>
    <lineage>
        <taxon>Eukaryota</taxon>
        <taxon>Fungi</taxon>
        <taxon>Fungi incertae sedis</taxon>
        <taxon>Mucoromycota</taxon>
        <taxon>Mortierellomycotina</taxon>
        <taxon>Mortierellomycetes</taxon>
        <taxon>Mortierellales</taxon>
        <taxon>Mortierellaceae</taxon>
        <taxon>Podila</taxon>
    </lineage>
</organism>
<dbReference type="InterPro" id="IPR014857">
    <property type="entry name" value="Nse1_RING_C4HC3-type"/>
</dbReference>
<dbReference type="Proteomes" id="UP000696485">
    <property type="component" value="Unassembled WGS sequence"/>
</dbReference>
<evidence type="ECO:0000256" key="2">
    <source>
        <dbReference type="ARBA" id="ARBA00004123"/>
    </source>
</evidence>
<sequence>MTTSGFKDTHRLFLQAAISRRIMAEVAAQDLYKQYNEDDFSDFIGQLNEGLNSVEFEFRRSQDETNGDPIIALTNTNGQKIAQVATSYSPTELEYFKHLLDAIVMADDEAYCISSTAALNESGKLKNKENKPLTLSKKDADALLDRYIKDKWLIKSKSGALSLSMRSLLELQTYLKETYGNQMQECTLCMEIITKGQRCTTSACAARLHHHCARTYFQNMNNPSCPTCNGPWTGKFLIGLSDNTTAPSSISRRRVHRDPQAGADEVDYEEDSNLDQRFKLFDIHNAMASFARTKTLTYTGFNSFALRFSNSDATGITFVRKQNLSPKALFSTSQVVEANKPGSSKPPANSTLDPDKIKGPGGLTMTQIGKMVQESRARDLEHQKKQQQQQQSSSPKRK</sequence>
<dbReference type="GO" id="GO:0005634">
    <property type="term" value="C:nucleus"/>
    <property type="evidence" value="ECO:0007669"/>
    <property type="project" value="UniProtKB-SubCell"/>
</dbReference>
<keyword evidence="8 16" id="KW-0227">DNA damage</keyword>
<dbReference type="InterPro" id="IPR013083">
    <property type="entry name" value="Znf_RING/FYVE/PHD"/>
</dbReference>
<dbReference type="FunFam" id="1.10.10.10:FF:000270">
    <property type="entry name" value="Non-structural maintenance of chromosomes element 1 homolog"/>
    <property type="match status" value="1"/>
</dbReference>
<dbReference type="CDD" id="cd16493">
    <property type="entry name" value="RING-CH-C4HC3_NSE1"/>
    <property type="match status" value="1"/>
</dbReference>
<dbReference type="Gene3D" id="3.30.40.10">
    <property type="entry name" value="Zinc/RING finger domain, C3HC4 (zinc finger)"/>
    <property type="match status" value="1"/>
</dbReference>
<evidence type="ECO:0000313" key="19">
    <source>
        <dbReference type="EMBL" id="KAF9335781.1"/>
    </source>
</evidence>